<feature type="domain" description="IMP dehydrogenase/GMP reductase" evidence="12">
    <location>
        <begin position="10"/>
        <end position="339"/>
    </location>
</feature>
<reference evidence="13" key="1">
    <citation type="journal article" date="2023" name="Mol. Biol. Evol.">
        <title>Third-Generation Sequencing Reveals the Adaptive Role of the Epigenome in Three Deep-Sea Polychaetes.</title>
        <authorList>
            <person name="Perez M."/>
            <person name="Aroh O."/>
            <person name="Sun Y."/>
            <person name="Lan Y."/>
            <person name="Juniper S.K."/>
            <person name="Young C.R."/>
            <person name="Angers B."/>
            <person name="Qian P.Y."/>
        </authorList>
    </citation>
    <scope>NUCLEOTIDE SEQUENCE</scope>
    <source>
        <strain evidence="13">P08H-3</strain>
    </source>
</reference>
<comment type="subunit">
    <text evidence="8">Homotetramer.</text>
</comment>
<dbReference type="SUPFAM" id="SSF51412">
    <property type="entry name" value="Inosine monophosphate dehydrogenase (IMPDH)"/>
    <property type="match status" value="1"/>
</dbReference>
<organism evidence="13 14">
    <name type="scientific">Paralvinella palmiformis</name>
    <dbReference type="NCBI Taxonomy" id="53620"/>
    <lineage>
        <taxon>Eukaryota</taxon>
        <taxon>Metazoa</taxon>
        <taxon>Spiralia</taxon>
        <taxon>Lophotrochozoa</taxon>
        <taxon>Annelida</taxon>
        <taxon>Polychaeta</taxon>
        <taxon>Sedentaria</taxon>
        <taxon>Canalipalpata</taxon>
        <taxon>Terebellida</taxon>
        <taxon>Terebelliformia</taxon>
        <taxon>Alvinellidae</taxon>
        <taxon>Paralvinella</taxon>
    </lineage>
</organism>
<feature type="binding site" evidence="8">
    <location>
        <begin position="268"/>
        <end position="270"/>
    </location>
    <ligand>
        <name>GMP</name>
        <dbReference type="ChEBI" id="CHEBI:58115"/>
    </ligand>
</feature>
<protein>
    <recommendedName>
        <fullName evidence="8">GMP reductase</fullName>
        <shortName evidence="8">GMPR</shortName>
        <ecNumber evidence="8">1.7.1.7</ecNumber>
    </recommendedName>
    <alternativeName>
        <fullName evidence="8">Guanosine 5'-monophosphate oxidoreductase</fullName>
        <shortName evidence="8">Guanosine monophosphate reductase</shortName>
    </alternativeName>
</protein>
<feature type="binding site" evidence="8 10">
    <location>
        <position position="181"/>
    </location>
    <ligand>
        <name>K(+)</name>
        <dbReference type="ChEBI" id="CHEBI:29103"/>
    </ligand>
</feature>
<feature type="binding site" evidence="8">
    <location>
        <begin position="286"/>
        <end position="290"/>
    </location>
    <ligand>
        <name>GMP</name>
        <dbReference type="ChEBI" id="CHEBI:58115"/>
    </ligand>
</feature>
<comment type="function">
    <text evidence="6 8 11">Catalyzes the irreversible NADPH-dependent deamination of GMP to IMP. It functions in the conversion of nucleobase, nucleoside and nucleotide derivatives of G to A nucleotides, and in maintaining the intracellular balance of A and G nucleotides.</text>
</comment>
<evidence type="ECO:0000256" key="3">
    <source>
        <dbReference type="ARBA" id="ARBA00022857"/>
    </source>
</evidence>
<dbReference type="EC" id="1.7.1.7" evidence="8"/>
<dbReference type="Pfam" id="PF00478">
    <property type="entry name" value="IMPDH"/>
    <property type="match status" value="1"/>
</dbReference>
<keyword evidence="3 8" id="KW-0521">NADP</keyword>
<feature type="binding site" description="in other chain" evidence="8">
    <location>
        <position position="269"/>
    </location>
    <ligand>
        <name>NADP(+)</name>
        <dbReference type="ChEBI" id="CHEBI:58349"/>
        <note>ligand shared between two neighboring subunits</note>
    </ligand>
</feature>
<evidence type="ECO:0000256" key="4">
    <source>
        <dbReference type="ARBA" id="ARBA00022958"/>
    </source>
</evidence>
<proteinExistence type="inferred from homology"/>
<feature type="binding site" evidence="8 10">
    <location>
        <position position="183"/>
    </location>
    <ligand>
        <name>K(+)</name>
        <dbReference type="ChEBI" id="CHEBI:29103"/>
    </ligand>
</feature>
<evidence type="ECO:0000259" key="12">
    <source>
        <dbReference type="Pfam" id="PF00478"/>
    </source>
</evidence>
<feature type="binding site" evidence="8">
    <location>
        <begin position="314"/>
        <end position="317"/>
    </location>
    <ligand>
        <name>NADP(+)</name>
        <dbReference type="ChEBI" id="CHEBI:58349"/>
        <note>ligand shared between two neighboring subunits</note>
    </ligand>
</feature>
<feature type="binding site" description="in other chain" evidence="8">
    <location>
        <position position="78"/>
    </location>
    <ligand>
        <name>NADP(+)</name>
        <dbReference type="ChEBI" id="CHEBI:58349"/>
        <note>ligand shared between two neighboring subunits</note>
    </ligand>
</feature>
<dbReference type="PANTHER" id="PTHR43170">
    <property type="entry name" value="GMP REDUCTASE"/>
    <property type="match status" value="1"/>
</dbReference>
<dbReference type="GO" id="GO:0003920">
    <property type="term" value="F:GMP reductase activity"/>
    <property type="evidence" value="ECO:0007669"/>
    <property type="project" value="UniProtKB-UniRule"/>
</dbReference>
<feature type="binding site" description="in other chain" evidence="8">
    <location>
        <begin position="285"/>
        <end position="286"/>
    </location>
    <ligand>
        <name>NADP(+)</name>
        <dbReference type="ChEBI" id="CHEBI:58349"/>
        <note>ligand shared between two neighboring subunits</note>
    </ligand>
</feature>
<keyword evidence="4 8" id="KW-0630">Potassium</keyword>
<sequence>MPRIDTDVKLDFKDVLFRPKRSTIRSRSDVDLMRTYCFRNSKRIYDGIPVMASNMDTVGTFQMAKVMGKHKLFTVVHKHYSAEAWKEFSEGNKDILAHVAVSSGMRDDDFLKLKAIIEAVPELTFICLDVANGYSEHFVAYVKKVREHFPEHTILAGNVVTGEMVEELILAGADIIKVGIGPGSVCTTRKKTGVGYPQLSAVIECADAAHGLGGHIISDGGCTCPGDVSKAFGAGADFVMLGGMLAGHDESGGELIEKNGKKFKQFYGMASATAMKKYSGTLAEYRASEGKTVEITYRGPVEHTVLDILGGVRSTCTYVGASKLKELSKRTTFIRVTQQINEVFTAFQTGN</sequence>
<comment type="catalytic activity">
    <reaction evidence="7 8 11">
        <text>IMP + NH4(+) + NADP(+) = GMP + NADPH + 2 H(+)</text>
        <dbReference type="Rhea" id="RHEA:17185"/>
        <dbReference type="ChEBI" id="CHEBI:15378"/>
        <dbReference type="ChEBI" id="CHEBI:28938"/>
        <dbReference type="ChEBI" id="CHEBI:57783"/>
        <dbReference type="ChEBI" id="CHEBI:58053"/>
        <dbReference type="ChEBI" id="CHEBI:58115"/>
        <dbReference type="ChEBI" id="CHEBI:58349"/>
        <dbReference type="EC" id="1.7.1.7"/>
    </reaction>
</comment>
<dbReference type="InterPro" id="IPR015875">
    <property type="entry name" value="IMP_DH/GMP_Rdtase_CS"/>
</dbReference>
<dbReference type="InterPro" id="IPR001093">
    <property type="entry name" value="IMP_DH_GMPRt"/>
</dbReference>
<dbReference type="NCBIfam" id="TIGR01305">
    <property type="entry name" value="GMP_reduct_1"/>
    <property type="match status" value="1"/>
</dbReference>
<evidence type="ECO:0000256" key="11">
    <source>
        <dbReference type="RuleBase" id="RU003929"/>
    </source>
</evidence>
<dbReference type="GO" id="GO:0046872">
    <property type="term" value="F:metal ion binding"/>
    <property type="evidence" value="ECO:0007669"/>
    <property type="project" value="UniProtKB-KW"/>
</dbReference>
<accession>A0AAD9K4D9</accession>
<dbReference type="GO" id="GO:0006144">
    <property type="term" value="P:purine nucleobase metabolic process"/>
    <property type="evidence" value="ECO:0007669"/>
    <property type="project" value="UniProtKB-KW"/>
</dbReference>
<feature type="binding site" evidence="8">
    <location>
        <begin position="242"/>
        <end position="243"/>
    </location>
    <ligand>
        <name>GMP</name>
        <dbReference type="ChEBI" id="CHEBI:58115"/>
    </ligand>
</feature>
<dbReference type="AlphaFoldDB" id="A0AAD9K4D9"/>
<evidence type="ECO:0000256" key="8">
    <source>
        <dbReference type="HAMAP-Rule" id="MF_03195"/>
    </source>
</evidence>
<comment type="caution">
    <text evidence="13">The sequence shown here is derived from an EMBL/GenBank/DDBJ whole genome shotgun (WGS) entry which is preliminary data.</text>
</comment>
<dbReference type="InterPro" id="IPR005993">
    <property type="entry name" value="GMPR"/>
</dbReference>
<feature type="binding site" evidence="8">
    <location>
        <position position="186"/>
    </location>
    <ligand>
        <name>K(+)</name>
        <dbReference type="ChEBI" id="CHEBI:29103"/>
    </ligand>
</feature>
<dbReference type="PIRSF" id="PIRSF000235">
    <property type="entry name" value="GMP_reductase"/>
    <property type="match status" value="1"/>
</dbReference>
<feature type="active site" description="Thioimidate intermediate" evidence="8 9">
    <location>
        <position position="186"/>
    </location>
</feature>
<evidence type="ECO:0000256" key="9">
    <source>
        <dbReference type="PIRSR" id="PIRSR000235-1"/>
    </source>
</evidence>
<dbReference type="InterPro" id="IPR013785">
    <property type="entry name" value="Aldolase_TIM"/>
</dbReference>
<dbReference type="PROSITE" id="PS00487">
    <property type="entry name" value="IMP_DH_GMP_RED"/>
    <property type="match status" value="1"/>
</dbReference>
<feature type="binding site" description="in other chain" evidence="8">
    <location>
        <begin position="180"/>
        <end position="181"/>
    </location>
    <ligand>
        <name>NADP(+)</name>
        <dbReference type="ChEBI" id="CHEBI:58349"/>
        <note>ligand shared between two neighboring subunits</note>
    </ligand>
</feature>
<dbReference type="GO" id="GO:0006163">
    <property type="term" value="P:purine nucleotide metabolic process"/>
    <property type="evidence" value="ECO:0007669"/>
    <property type="project" value="UniProtKB-UniRule"/>
</dbReference>
<feature type="binding site" description="in other chain" evidence="8">
    <location>
        <begin position="129"/>
        <end position="131"/>
    </location>
    <ligand>
        <name>NADP(+)</name>
        <dbReference type="ChEBI" id="CHEBI:58349"/>
        <note>ligand shared between two neighboring subunits</note>
    </ligand>
</feature>
<dbReference type="HAMAP" id="MF_00596">
    <property type="entry name" value="GMP_reduct_type1"/>
    <property type="match status" value="1"/>
</dbReference>
<dbReference type="Proteomes" id="UP001208570">
    <property type="component" value="Unassembled WGS sequence"/>
</dbReference>
<feature type="binding site" evidence="8">
    <location>
        <begin position="219"/>
        <end position="221"/>
    </location>
    <ligand>
        <name>GMP</name>
        <dbReference type="ChEBI" id="CHEBI:58115"/>
    </ligand>
</feature>
<evidence type="ECO:0000256" key="6">
    <source>
        <dbReference type="ARBA" id="ARBA00037691"/>
    </source>
</evidence>
<evidence type="ECO:0000256" key="5">
    <source>
        <dbReference type="ARBA" id="ARBA00023002"/>
    </source>
</evidence>
<dbReference type="NCBIfam" id="NF003470">
    <property type="entry name" value="PRK05096.1"/>
    <property type="match status" value="1"/>
</dbReference>
<evidence type="ECO:0000256" key="7">
    <source>
        <dbReference type="ARBA" id="ARBA00048616"/>
    </source>
</evidence>
<name>A0AAD9K4D9_9ANNE</name>
<dbReference type="EMBL" id="JAODUP010000065">
    <property type="protein sequence ID" value="KAK2164361.1"/>
    <property type="molecule type" value="Genomic_DNA"/>
</dbReference>
<gene>
    <name evidence="13" type="ORF">LSH36_65g07015</name>
</gene>
<feature type="binding site" evidence="8">
    <location>
        <position position="189"/>
    </location>
    <ligand>
        <name>K(+)</name>
        <dbReference type="ChEBI" id="CHEBI:29103"/>
    </ligand>
</feature>
<dbReference type="FunFam" id="3.20.20.70:FF:000012">
    <property type="entry name" value="GMP reductase"/>
    <property type="match status" value="1"/>
</dbReference>
<keyword evidence="14" id="KW-1185">Reference proteome</keyword>
<dbReference type="GO" id="GO:1902560">
    <property type="term" value="C:GMP reductase complex"/>
    <property type="evidence" value="ECO:0007669"/>
    <property type="project" value="InterPro"/>
</dbReference>
<feature type="binding site" evidence="8">
    <location>
        <begin position="26"/>
        <end position="27"/>
    </location>
    <ligand>
        <name>NADP(+)</name>
        <dbReference type="ChEBI" id="CHEBI:58349"/>
        <note>ligand shared between two neighboring subunits</note>
    </ligand>
</feature>
<evidence type="ECO:0000313" key="14">
    <source>
        <dbReference type="Proteomes" id="UP001208570"/>
    </source>
</evidence>
<dbReference type="InterPro" id="IPR050139">
    <property type="entry name" value="GMP_reductase"/>
</dbReference>
<dbReference type="CDD" id="cd00381">
    <property type="entry name" value="IMPDH"/>
    <property type="match status" value="1"/>
</dbReference>
<keyword evidence="1 8" id="KW-0659">Purine metabolism</keyword>
<dbReference type="PANTHER" id="PTHR43170:SF5">
    <property type="entry name" value="GMP REDUCTASE"/>
    <property type="match status" value="1"/>
</dbReference>
<evidence type="ECO:0000313" key="13">
    <source>
        <dbReference type="EMBL" id="KAK2164361.1"/>
    </source>
</evidence>
<evidence type="ECO:0000256" key="1">
    <source>
        <dbReference type="ARBA" id="ARBA00022631"/>
    </source>
</evidence>
<evidence type="ECO:0000256" key="2">
    <source>
        <dbReference type="ARBA" id="ARBA00022723"/>
    </source>
</evidence>
<dbReference type="Gene3D" id="3.20.20.70">
    <property type="entry name" value="Aldolase class I"/>
    <property type="match status" value="1"/>
</dbReference>
<keyword evidence="5 8" id="KW-0560">Oxidoreductase</keyword>
<evidence type="ECO:0000256" key="10">
    <source>
        <dbReference type="PIRSR" id="PIRSR000235-3"/>
    </source>
</evidence>
<dbReference type="SMART" id="SM01240">
    <property type="entry name" value="IMPDH"/>
    <property type="match status" value="1"/>
</dbReference>
<keyword evidence="2 8" id="KW-0479">Metal-binding</keyword>
<feature type="active site" description="Proton donor/acceptor" evidence="8">
    <location>
        <position position="188"/>
    </location>
</feature>
<comment type="similarity">
    <text evidence="8">Belongs to the IMPDH/GMPR family. GuaC type 1 subfamily.</text>
</comment>